<dbReference type="AlphaFoldDB" id="A0A813F2F8"/>
<protein>
    <submittedName>
        <fullName evidence="2">Uncharacterized protein</fullName>
    </submittedName>
</protein>
<evidence type="ECO:0000313" key="2">
    <source>
        <dbReference type="EMBL" id="CAE8608507.1"/>
    </source>
</evidence>
<name>A0A813F2F8_POLGL</name>
<feature type="transmembrane region" description="Helical" evidence="1">
    <location>
        <begin position="20"/>
        <end position="41"/>
    </location>
</feature>
<reference evidence="2" key="1">
    <citation type="submission" date="2021-02" db="EMBL/GenBank/DDBJ databases">
        <authorList>
            <person name="Dougan E. K."/>
            <person name="Rhodes N."/>
            <person name="Thang M."/>
            <person name="Chan C."/>
        </authorList>
    </citation>
    <scope>NUCLEOTIDE SEQUENCE</scope>
</reference>
<gene>
    <name evidence="2" type="ORF">PGLA1383_LOCUS26364</name>
</gene>
<feature type="transmembrane region" description="Helical" evidence="1">
    <location>
        <begin position="149"/>
        <end position="172"/>
    </location>
</feature>
<sequence length="188" mass="20217">MERSFKTSLGHCELCSAADVIPFCVVIAAVLVACLVFVRYFSKMALSKQSLTILTVTVTLGQLLSALQALGAIRQLSVKWTEPAKSLMDMLAVLNFDFDVLHMSCVAGADRPVLQFLAQLLAYPFISVSVMLLCFLSRAAGHRIKLDSLLNLNGMLLLAFNLTLTLAVLMPLQCIGNPNGTASVGANP</sequence>
<organism evidence="2 3">
    <name type="scientific">Polarella glacialis</name>
    <name type="common">Dinoflagellate</name>
    <dbReference type="NCBI Taxonomy" id="89957"/>
    <lineage>
        <taxon>Eukaryota</taxon>
        <taxon>Sar</taxon>
        <taxon>Alveolata</taxon>
        <taxon>Dinophyceae</taxon>
        <taxon>Suessiales</taxon>
        <taxon>Suessiaceae</taxon>
        <taxon>Polarella</taxon>
    </lineage>
</organism>
<dbReference type="PROSITE" id="PS51257">
    <property type="entry name" value="PROKAR_LIPOPROTEIN"/>
    <property type="match status" value="1"/>
</dbReference>
<keyword evidence="1" id="KW-0472">Membrane</keyword>
<feature type="transmembrane region" description="Helical" evidence="1">
    <location>
        <begin position="116"/>
        <end position="137"/>
    </location>
</feature>
<comment type="caution">
    <text evidence="2">The sequence shown here is derived from an EMBL/GenBank/DDBJ whole genome shotgun (WGS) entry which is preliminary data.</text>
</comment>
<keyword evidence="3" id="KW-1185">Reference proteome</keyword>
<proteinExistence type="predicted"/>
<evidence type="ECO:0000313" key="3">
    <source>
        <dbReference type="Proteomes" id="UP000654075"/>
    </source>
</evidence>
<evidence type="ECO:0000256" key="1">
    <source>
        <dbReference type="SAM" id="Phobius"/>
    </source>
</evidence>
<keyword evidence="1" id="KW-0812">Transmembrane</keyword>
<accession>A0A813F2F8</accession>
<dbReference type="Proteomes" id="UP000654075">
    <property type="component" value="Unassembled WGS sequence"/>
</dbReference>
<feature type="transmembrane region" description="Helical" evidence="1">
    <location>
        <begin position="53"/>
        <end position="73"/>
    </location>
</feature>
<dbReference type="EMBL" id="CAJNNV010023131">
    <property type="protein sequence ID" value="CAE8608507.1"/>
    <property type="molecule type" value="Genomic_DNA"/>
</dbReference>
<keyword evidence="1" id="KW-1133">Transmembrane helix</keyword>